<feature type="transmembrane region" description="Helical" evidence="3">
    <location>
        <begin position="71"/>
        <end position="90"/>
    </location>
</feature>
<keyword evidence="3" id="KW-0472">Membrane</keyword>
<dbReference type="PROSITE" id="PS50113">
    <property type="entry name" value="PAC"/>
    <property type="match status" value="1"/>
</dbReference>
<evidence type="ECO:0000313" key="7">
    <source>
        <dbReference type="Proteomes" id="UP000199076"/>
    </source>
</evidence>
<dbReference type="CDD" id="cd00130">
    <property type="entry name" value="PAS"/>
    <property type="match status" value="1"/>
</dbReference>
<dbReference type="PROSITE" id="PS50112">
    <property type="entry name" value="PAS"/>
    <property type="match status" value="1"/>
</dbReference>
<dbReference type="Pfam" id="PF04967">
    <property type="entry name" value="HTH_10"/>
    <property type="match status" value="1"/>
</dbReference>
<evidence type="ECO:0000256" key="2">
    <source>
        <dbReference type="ARBA" id="ARBA00023163"/>
    </source>
</evidence>
<keyword evidence="1" id="KW-0805">Transcription regulation</keyword>
<dbReference type="InterPro" id="IPR029016">
    <property type="entry name" value="GAF-like_dom_sf"/>
</dbReference>
<dbReference type="Gene3D" id="3.30.450.40">
    <property type="match status" value="1"/>
</dbReference>
<keyword evidence="7" id="KW-1185">Reference proteome</keyword>
<evidence type="ECO:0000256" key="1">
    <source>
        <dbReference type="ARBA" id="ARBA00023015"/>
    </source>
</evidence>
<dbReference type="PANTHER" id="PTHR34236">
    <property type="entry name" value="DIMETHYL SULFOXIDE REDUCTASE TRANSCRIPTIONAL ACTIVATOR"/>
    <property type="match status" value="1"/>
</dbReference>
<dbReference type="RefSeq" id="WP_092694627.1">
    <property type="nucleotide sequence ID" value="NZ_FNBK01000016.1"/>
</dbReference>
<keyword evidence="2" id="KW-0804">Transcription</keyword>
<dbReference type="SUPFAM" id="SSF88659">
    <property type="entry name" value="Sigma3 and sigma4 domains of RNA polymerase sigma factors"/>
    <property type="match status" value="1"/>
</dbReference>
<dbReference type="InterPro" id="IPR000700">
    <property type="entry name" value="PAS-assoc_C"/>
</dbReference>
<dbReference type="InterPro" id="IPR013656">
    <property type="entry name" value="PAS_4"/>
</dbReference>
<dbReference type="Pfam" id="PF15915">
    <property type="entry name" value="BAT"/>
    <property type="match status" value="1"/>
</dbReference>
<feature type="domain" description="PAS" evidence="4">
    <location>
        <begin position="246"/>
        <end position="293"/>
    </location>
</feature>
<organism evidence="6 7">
    <name type="scientific">Halorientalis regularis</name>
    <dbReference type="NCBI Taxonomy" id="660518"/>
    <lineage>
        <taxon>Archaea</taxon>
        <taxon>Methanobacteriati</taxon>
        <taxon>Methanobacteriota</taxon>
        <taxon>Stenosarchaea group</taxon>
        <taxon>Halobacteria</taxon>
        <taxon>Halobacteriales</taxon>
        <taxon>Haloarculaceae</taxon>
        <taxon>Halorientalis</taxon>
    </lineage>
</organism>
<dbReference type="Proteomes" id="UP000199076">
    <property type="component" value="Unassembled WGS sequence"/>
</dbReference>
<evidence type="ECO:0000313" key="6">
    <source>
        <dbReference type="EMBL" id="SDG13940.1"/>
    </source>
</evidence>
<evidence type="ECO:0000256" key="3">
    <source>
        <dbReference type="SAM" id="Phobius"/>
    </source>
</evidence>
<dbReference type="OrthoDB" id="165911at2157"/>
<dbReference type="SUPFAM" id="SSF55785">
    <property type="entry name" value="PYP-like sensor domain (PAS domain)"/>
    <property type="match status" value="1"/>
</dbReference>
<evidence type="ECO:0000259" key="4">
    <source>
        <dbReference type="PROSITE" id="PS50112"/>
    </source>
</evidence>
<dbReference type="InterPro" id="IPR031621">
    <property type="entry name" value="HisKA_7TM"/>
</dbReference>
<feature type="transmembrane region" description="Helical" evidence="3">
    <location>
        <begin position="6"/>
        <end position="27"/>
    </location>
</feature>
<sequence>MVPSFRIVFTAALLLSGASTLVLAVFSYRQREKPGALPFAGLAASLALWAFVYAVGIQIRNPTARIAILQIQWLAHPSVPLFLFLFGLSYTGHDEVITRRTLPLIAAIPILVVVGAWTNPWHHLLWTDQVIHVVDGVSVLVPTYGPLFWINIVYGYGIEAVAIAMLIRLVYESDYLYADQSALLLLGIAIPFVANVHEIFIVGATPAVDWTPIAFAASGVAFGAAVFRHQLFDLIPATRTLGRDDAITQLESGIVIIDSDDRVVYANGEAGDIFERDPRDMLGRQVQSFVDEEWVDFDAVDALAEAERGGRTYEIRTSPITDRSGREIGHTLVLYDVTARKRRERELATVNELNALIRGVNQALVSATSREDIECAVAAHLADADLYEGVRVADVQTWMGEADRWRVSGTGVDDDSAATVSGGHGAIPPELDIDRIRAERDGTADGDAPVTAAIPGDATASNWLIVPMVYGRTVYGAIGLVTDRTDVSDREREVLGELGELVGHAINTTESRRLFATDGVIEMTVAVEDDADPVVAVTVGCDARIDVVGIVPKNGEGNHAFLEVTGGDIEAIRDRLAAADVDVRIVEGDGESGFIDVALDQATSLAPIAERDTQLLRGTVANGTATYELLVPTAAEGRTLIDRLSAVFDGTDLRAKRERDHPFDTMDGMTPEDLESLTDRQREALEVAYRAGYFEWPRDANAEEVAESMDITSPTLHSHLRKAQRTLFEDLFDRDPE</sequence>
<reference evidence="7" key="1">
    <citation type="submission" date="2016-10" db="EMBL/GenBank/DDBJ databases">
        <authorList>
            <person name="Varghese N."/>
            <person name="Submissions S."/>
        </authorList>
    </citation>
    <scope>NUCLEOTIDE SEQUENCE [LARGE SCALE GENOMIC DNA]</scope>
    <source>
        <strain evidence="7">IBRC-M 10760</strain>
    </source>
</reference>
<dbReference type="InterPro" id="IPR035965">
    <property type="entry name" value="PAS-like_dom_sf"/>
</dbReference>
<dbReference type="InterPro" id="IPR013324">
    <property type="entry name" value="RNA_pol_sigma_r3/r4-like"/>
</dbReference>
<name>A0A1G7RVX7_9EURY</name>
<dbReference type="InterPro" id="IPR000014">
    <property type="entry name" value="PAS"/>
</dbReference>
<keyword evidence="3" id="KW-0812">Transmembrane</keyword>
<dbReference type="Pfam" id="PF16927">
    <property type="entry name" value="HisKA_7TM"/>
    <property type="match status" value="1"/>
</dbReference>
<accession>A0A1G7RVX7</accession>
<dbReference type="STRING" id="660518.SAMN05216218_11621"/>
<feature type="domain" description="PAC" evidence="5">
    <location>
        <begin position="298"/>
        <end position="349"/>
    </location>
</feature>
<gene>
    <name evidence="6" type="ORF">SAMN05216218_11621</name>
</gene>
<dbReference type="InterPro" id="IPR007050">
    <property type="entry name" value="HTH_bacterioopsin"/>
</dbReference>
<feature type="transmembrane region" description="Helical" evidence="3">
    <location>
        <begin position="148"/>
        <end position="171"/>
    </location>
</feature>
<evidence type="ECO:0000259" key="5">
    <source>
        <dbReference type="PROSITE" id="PS50113"/>
    </source>
</evidence>
<dbReference type="Pfam" id="PF08448">
    <property type="entry name" value="PAS_4"/>
    <property type="match status" value="1"/>
</dbReference>
<dbReference type="PANTHER" id="PTHR34236:SF1">
    <property type="entry name" value="DIMETHYL SULFOXIDE REDUCTASE TRANSCRIPTIONAL ACTIVATOR"/>
    <property type="match status" value="1"/>
</dbReference>
<dbReference type="Gene3D" id="3.30.450.20">
    <property type="entry name" value="PAS domain"/>
    <property type="match status" value="1"/>
</dbReference>
<protein>
    <submittedName>
        <fullName evidence="6">Predicted DNA binding protein, contains HTH domain</fullName>
    </submittedName>
</protein>
<dbReference type="AlphaFoldDB" id="A0A1G7RVX7"/>
<dbReference type="InterPro" id="IPR031803">
    <property type="entry name" value="BAT_GAF/HTH-assoc"/>
</dbReference>
<proteinExistence type="predicted"/>
<feature type="transmembrane region" description="Helical" evidence="3">
    <location>
        <begin position="102"/>
        <end position="118"/>
    </location>
</feature>
<feature type="transmembrane region" description="Helical" evidence="3">
    <location>
        <begin position="183"/>
        <end position="204"/>
    </location>
</feature>
<dbReference type="EMBL" id="FNBK01000016">
    <property type="protein sequence ID" value="SDG13940.1"/>
    <property type="molecule type" value="Genomic_DNA"/>
</dbReference>
<keyword evidence="3" id="KW-1133">Transmembrane helix</keyword>
<feature type="transmembrane region" description="Helical" evidence="3">
    <location>
        <begin position="39"/>
        <end position="59"/>
    </location>
</feature>